<feature type="signal peptide" evidence="1">
    <location>
        <begin position="1"/>
        <end position="23"/>
    </location>
</feature>
<reference evidence="2 3" key="1">
    <citation type="submission" date="2018-05" db="EMBL/GenBank/DDBJ databases">
        <title>Genomic Encyclopedia of Type Strains, Phase IV (KMG-IV): sequencing the most valuable type-strain genomes for metagenomic binning, comparative biology and taxonomic classification.</title>
        <authorList>
            <person name="Goeker M."/>
        </authorList>
    </citation>
    <scope>NUCLEOTIDE SEQUENCE [LARGE SCALE GENOMIC DNA]</scope>
    <source>
        <strain evidence="2 3">JC118</strain>
    </source>
</reference>
<name>A0A318KSQ9_9FIRM</name>
<keyword evidence="3" id="KW-1185">Reference proteome</keyword>
<dbReference type="OrthoDB" id="9895967at2"/>
<gene>
    <name evidence="2" type="ORF">DES51_10222</name>
</gene>
<comment type="caution">
    <text evidence="2">The sequence shown here is derived from an EMBL/GenBank/DDBJ whole genome shotgun (WGS) entry which is preliminary data.</text>
</comment>
<evidence type="ECO:0000313" key="3">
    <source>
        <dbReference type="Proteomes" id="UP000247612"/>
    </source>
</evidence>
<evidence type="ECO:0008006" key="4">
    <source>
        <dbReference type="Google" id="ProtNLM"/>
    </source>
</evidence>
<dbReference type="PROSITE" id="PS51257">
    <property type="entry name" value="PROKAR_LIPOPROTEIN"/>
    <property type="match status" value="1"/>
</dbReference>
<accession>A0A318KSQ9</accession>
<dbReference type="EMBL" id="QJKH01000002">
    <property type="protein sequence ID" value="PXX80904.1"/>
    <property type="molecule type" value="Genomic_DNA"/>
</dbReference>
<keyword evidence="1" id="KW-0732">Signal</keyword>
<dbReference type="Proteomes" id="UP000247612">
    <property type="component" value="Unassembled WGS sequence"/>
</dbReference>
<protein>
    <recommendedName>
        <fullName evidence="4">DUF1310 family protein</fullName>
    </recommendedName>
</protein>
<organism evidence="2 3">
    <name type="scientific">Dielma fastidiosa</name>
    <dbReference type="NCBI Taxonomy" id="1034346"/>
    <lineage>
        <taxon>Bacteria</taxon>
        <taxon>Bacillati</taxon>
        <taxon>Bacillota</taxon>
        <taxon>Erysipelotrichia</taxon>
        <taxon>Erysipelotrichales</taxon>
        <taxon>Erysipelotrichaceae</taxon>
        <taxon>Dielma</taxon>
    </lineage>
</organism>
<evidence type="ECO:0000313" key="2">
    <source>
        <dbReference type="EMBL" id="PXX80904.1"/>
    </source>
</evidence>
<dbReference type="RefSeq" id="WP_022938827.1">
    <property type="nucleotide sequence ID" value="NZ_CABKRQ010000006.1"/>
</dbReference>
<proteinExistence type="predicted"/>
<evidence type="ECO:0000256" key="1">
    <source>
        <dbReference type="SAM" id="SignalP"/>
    </source>
</evidence>
<dbReference type="AlphaFoldDB" id="A0A318KSQ9"/>
<sequence>MKLKKFMLSALILVFAVGCVNHSGQSASGLDETYYPSVYDELLELDRIDRVEGFILGRDPDYDEKKIFTEPKEVKQFIDVLKSMSIKSKADDGEWGPGGSSSYEFYADDELLLSLSFIDVSSKTILIETADTQNAAYTVKYDSQISLYDLYEASVSPAVLIDIKGSPVEE</sequence>
<feature type="chain" id="PRO_5039364868" description="DUF1310 family protein" evidence="1">
    <location>
        <begin position="24"/>
        <end position="170"/>
    </location>
</feature>